<feature type="domain" description="Plastocyanin-like" evidence="9">
    <location>
        <begin position="18"/>
        <end position="119"/>
    </location>
</feature>
<keyword evidence="3" id="KW-0732">Signal</keyword>
<evidence type="ECO:0000256" key="2">
    <source>
        <dbReference type="ARBA" id="ARBA00022723"/>
    </source>
</evidence>
<dbReference type="Pfam" id="PF07731">
    <property type="entry name" value="Cu-oxidase_2"/>
    <property type="match status" value="1"/>
</dbReference>
<gene>
    <name evidence="10" type="ORF">E4U43_003928</name>
</gene>
<dbReference type="PANTHER" id="PTHR11709">
    <property type="entry name" value="MULTI-COPPER OXIDASE"/>
    <property type="match status" value="1"/>
</dbReference>
<keyword evidence="4" id="KW-0560">Oxidoreductase</keyword>
<feature type="domain" description="Plastocyanin-like" evidence="8">
    <location>
        <begin position="418"/>
        <end position="525"/>
    </location>
</feature>
<organism evidence="10 11">
    <name type="scientific">Claviceps pusilla</name>
    <dbReference type="NCBI Taxonomy" id="123648"/>
    <lineage>
        <taxon>Eukaryota</taxon>
        <taxon>Fungi</taxon>
        <taxon>Dikarya</taxon>
        <taxon>Ascomycota</taxon>
        <taxon>Pezizomycotina</taxon>
        <taxon>Sordariomycetes</taxon>
        <taxon>Hypocreomycetidae</taxon>
        <taxon>Hypocreales</taxon>
        <taxon>Clavicipitaceae</taxon>
        <taxon>Claviceps</taxon>
    </lineage>
</organism>
<evidence type="ECO:0008006" key="12">
    <source>
        <dbReference type="Google" id="ProtNLM"/>
    </source>
</evidence>
<dbReference type="InterPro" id="IPR011707">
    <property type="entry name" value="Cu-oxidase-like_N"/>
</dbReference>
<dbReference type="InterPro" id="IPR002355">
    <property type="entry name" value="Cu_oxidase_Cu_BS"/>
</dbReference>
<keyword evidence="6" id="KW-0325">Glycoprotein</keyword>
<dbReference type="PROSITE" id="PS00080">
    <property type="entry name" value="MULTICOPPER_OXIDASE2"/>
    <property type="match status" value="1"/>
</dbReference>
<evidence type="ECO:0000259" key="8">
    <source>
        <dbReference type="Pfam" id="PF07731"/>
    </source>
</evidence>
<dbReference type="OrthoDB" id="2121828at2759"/>
<dbReference type="InterPro" id="IPR008972">
    <property type="entry name" value="Cupredoxin"/>
</dbReference>
<dbReference type="PROSITE" id="PS00079">
    <property type="entry name" value="MULTICOPPER_OXIDASE1"/>
    <property type="match status" value="1"/>
</dbReference>
<dbReference type="SUPFAM" id="SSF49503">
    <property type="entry name" value="Cupredoxins"/>
    <property type="match status" value="3"/>
</dbReference>
<evidence type="ECO:0000256" key="1">
    <source>
        <dbReference type="ARBA" id="ARBA00010609"/>
    </source>
</evidence>
<name>A0A9P7N4W0_9HYPO</name>
<comment type="similarity">
    <text evidence="1">Belongs to the multicopper oxidase family.</text>
</comment>
<evidence type="ECO:0000259" key="9">
    <source>
        <dbReference type="Pfam" id="PF07732"/>
    </source>
</evidence>
<keyword evidence="11" id="KW-1185">Reference proteome</keyword>
<evidence type="ECO:0000259" key="7">
    <source>
        <dbReference type="Pfam" id="PF00394"/>
    </source>
</evidence>
<dbReference type="CDD" id="cd04205">
    <property type="entry name" value="CuRO_2_LCC_like"/>
    <property type="match status" value="1"/>
</dbReference>
<dbReference type="CDD" id="cd13910">
    <property type="entry name" value="CuRO_3_MCO_like_4"/>
    <property type="match status" value="1"/>
</dbReference>
<accession>A0A9P7N4W0</accession>
<proteinExistence type="inferred from homology"/>
<dbReference type="CDD" id="cd04206">
    <property type="entry name" value="CuRO_1_LCC_like"/>
    <property type="match status" value="1"/>
</dbReference>
<dbReference type="PANTHER" id="PTHR11709:SF394">
    <property type="entry name" value="FI03373P-RELATED"/>
    <property type="match status" value="1"/>
</dbReference>
<evidence type="ECO:0000256" key="5">
    <source>
        <dbReference type="ARBA" id="ARBA00023008"/>
    </source>
</evidence>
<keyword evidence="5" id="KW-0186">Copper</keyword>
<evidence type="ECO:0000256" key="4">
    <source>
        <dbReference type="ARBA" id="ARBA00023002"/>
    </source>
</evidence>
<evidence type="ECO:0000313" key="10">
    <source>
        <dbReference type="EMBL" id="KAG5991842.1"/>
    </source>
</evidence>
<feature type="domain" description="Plastocyanin-like" evidence="7">
    <location>
        <begin position="136"/>
        <end position="264"/>
    </location>
</feature>
<keyword evidence="2" id="KW-0479">Metal-binding</keyword>
<sequence>MTITTNRFDGWCPKNRAGQFPGPLIEARSGDQVEVNVYNGVEQMGHPELSIHWHGLTMKDANEMDGVAGLTQCAIQSKKKFTYRFRIPDDQAGTFWYHAHSGLQRADGLYGGIVVHKPANRGEEADSVLHHYEKEQLLLIGDWYHQSSNEVLDWFVDPDHYGLEPAPDSLLLNGKGSYNCSMAVKARPIKCHIVEPPRLRLMDSNRVRLRVVNTGISAGFSIKLSNGSIKPIAVDGGNWLHENTPRARTIGLVHPGERVDVIMDRTVSRSRHAASTTTSVLTIELDRENMPLVNFALTRIQSFPVEWISSETSPRSAHRGVEQPVKDVFNLADALGQSQSPDSRLSRGPFQRAVLYSTMKIRAAKHNQPVGSINHTSWMNPAPDALPLLSLAREKWAEAIPQPIKVHNFDVPWFKVSGPGTWAELTLNNFDDKGHPFHLHGYEFYVVAREQAGDTYRGYNPFDDSSTSQARQLNVKNPLRKDTVHIPPMGYVVLRFPLDNHGLWLLHCHVLWHQAVGMGIVIQVGDISEDVRQRSGYSCSFE</sequence>
<dbReference type="AlphaFoldDB" id="A0A9P7N4W0"/>
<dbReference type="InterPro" id="IPR001117">
    <property type="entry name" value="Cu-oxidase_2nd"/>
</dbReference>
<dbReference type="Proteomes" id="UP000748025">
    <property type="component" value="Unassembled WGS sequence"/>
</dbReference>
<dbReference type="EMBL" id="SRPW01002581">
    <property type="protein sequence ID" value="KAG5991842.1"/>
    <property type="molecule type" value="Genomic_DNA"/>
</dbReference>
<dbReference type="GO" id="GO:0005507">
    <property type="term" value="F:copper ion binding"/>
    <property type="evidence" value="ECO:0007669"/>
    <property type="project" value="InterPro"/>
</dbReference>
<comment type="caution">
    <text evidence="10">The sequence shown here is derived from an EMBL/GenBank/DDBJ whole genome shotgun (WGS) entry which is preliminary data.</text>
</comment>
<dbReference type="Pfam" id="PF07732">
    <property type="entry name" value="Cu-oxidase_3"/>
    <property type="match status" value="1"/>
</dbReference>
<dbReference type="GO" id="GO:0016491">
    <property type="term" value="F:oxidoreductase activity"/>
    <property type="evidence" value="ECO:0007669"/>
    <property type="project" value="UniProtKB-KW"/>
</dbReference>
<dbReference type="Gene3D" id="2.60.40.420">
    <property type="entry name" value="Cupredoxins - blue copper proteins"/>
    <property type="match status" value="3"/>
</dbReference>
<evidence type="ECO:0000313" key="11">
    <source>
        <dbReference type="Proteomes" id="UP000748025"/>
    </source>
</evidence>
<protein>
    <recommendedName>
        <fullName evidence="12">Laccase</fullName>
    </recommendedName>
</protein>
<dbReference type="InterPro" id="IPR011706">
    <property type="entry name" value="Cu-oxidase_C"/>
</dbReference>
<dbReference type="InterPro" id="IPR045087">
    <property type="entry name" value="Cu-oxidase_fam"/>
</dbReference>
<dbReference type="InterPro" id="IPR033138">
    <property type="entry name" value="Cu_oxidase_CS"/>
</dbReference>
<evidence type="ECO:0000256" key="6">
    <source>
        <dbReference type="ARBA" id="ARBA00023180"/>
    </source>
</evidence>
<evidence type="ECO:0000256" key="3">
    <source>
        <dbReference type="ARBA" id="ARBA00022729"/>
    </source>
</evidence>
<reference evidence="10" key="1">
    <citation type="journal article" date="2020" name="bioRxiv">
        <title>Whole genome comparisons of ergot fungi reveals the divergence and evolution of species within the genus Claviceps are the result of varying mechanisms driving genome evolution and host range expansion.</title>
        <authorList>
            <person name="Wyka S.A."/>
            <person name="Mondo S.J."/>
            <person name="Liu M."/>
            <person name="Dettman J."/>
            <person name="Nalam V."/>
            <person name="Broders K.D."/>
        </authorList>
    </citation>
    <scope>NUCLEOTIDE SEQUENCE</scope>
    <source>
        <strain evidence="10">CCC 602</strain>
    </source>
</reference>
<dbReference type="Pfam" id="PF00394">
    <property type="entry name" value="Cu-oxidase"/>
    <property type="match status" value="1"/>
</dbReference>